<reference evidence="2 3" key="1">
    <citation type="submission" date="2019-08" db="EMBL/GenBank/DDBJ databases">
        <title>Draft genome sequencing and comparative genomics of hatchery-associated Vibrios.</title>
        <authorList>
            <person name="Kehlet-Delgado H."/>
            <person name="Mueller R.S."/>
        </authorList>
    </citation>
    <scope>NUCLEOTIDE SEQUENCE [LARGE SCALE GENOMIC DNA]</scope>
    <source>
        <strain evidence="2 3">01-65-5-1</strain>
    </source>
</reference>
<evidence type="ECO:0000313" key="3">
    <source>
        <dbReference type="Proteomes" id="UP000572722"/>
    </source>
</evidence>
<dbReference type="NCBIfam" id="TIGR02742">
    <property type="entry name" value="TrbC_Ftype"/>
    <property type="match status" value="1"/>
</dbReference>
<keyword evidence="1" id="KW-0732">Signal</keyword>
<dbReference type="EMBL" id="VTXO01000003">
    <property type="protein sequence ID" value="NOI81044.1"/>
    <property type="molecule type" value="Genomic_DNA"/>
</dbReference>
<feature type="signal peptide" evidence="1">
    <location>
        <begin position="1"/>
        <end position="21"/>
    </location>
</feature>
<dbReference type="InterPro" id="IPR019106">
    <property type="entry name" value="T4SS_TrbC"/>
</dbReference>
<gene>
    <name evidence="2" type="primary">trbC</name>
    <name evidence="2" type="ORF">F0237_10260</name>
</gene>
<dbReference type="AlphaFoldDB" id="A0AAE5GQ36"/>
<evidence type="ECO:0000256" key="1">
    <source>
        <dbReference type="SAM" id="SignalP"/>
    </source>
</evidence>
<organism evidence="2 3">
    <name type="scientific">Vibrio tubiashii</name>
    <dbReference type="NCBI Taxonomy" id="29498"/>
    <lineage>
        <taxon>Bacteria</taxon>
        <taxon>Pseudomonadati</taxon>
        <taxon>Pseudomonadota</taxon>
        <taxon>Gammaproteobacteria</taxon>
        <taxon>Vibrionales</taxon>
        <taxon>Vibrionaceae</taxon>
        <taxon>Vibrio</taxon>
        <taxon>Vibrio oreintalis group</taxon>
    </lineage>
</organism>
<dbReference type="Pfam" id="PF09673">
    <property type="entry name" value="TrbC_Ftype"/>
    <property type="match status" value="1"/>
</dbReference>
<dbReference type="Proteomes" id="UP000572722">
    <property type="component" value="Unassembled WGS sequence"/>
</dbReference>
<sequence>MKTLILPLLAVWFSAQSQAYAEEELNVLTAREPAMMRSPSALNGSKVWDKARQHQQAATELGRHIQSLAKPNALTKLLNTPPPTQNPDRAPKGVMVFVSLTMPSPSLKQLLKQSERTGVPMVIRGVLPKGFPATTARISQLIGIHRKKPIQAGFSISPEWFRRFNVERVPAFVSVKAGRCFPKQACNPKDYDIVYGNLSLYQALEVLTQGDTGENARELLTRLEQ</sequence>
<proteinExistence type="predicted"/>
<feature type="chain" id="PRO_5041923719" evidence="1">
    <location>
        <begin position="22"/>
        <end position="225"/>
    </location>
</feature>
<dbReference type="InterPro" id="IPR014113">
    <property type="entry name" value="T4SS_TrbC_subgr"/>
</dbReference>
<name>A0AAE5GQ36_9VIBR</name>
<comment type="caution">
    <text evidence="2">The sequence shown here is derived from an EMBL/GenBank/DDBJ whole genome shotgun (WGS) entry which is preliminary data.</text>
</comment>
<accession>A0AAE5GQ36</accession>
<protein>
    <submittedName>
        <fullName evidence="2">Type-F conjugative transfer system pilin assembly protein TrbC</fullName>
    </submittedName>
</protein>
<dbReference type="RefSeq" id="WP_171321899.1">
    <property type="nucleotide sequence ID" value="NZ_VTXO01000003.1"/>
</dbReference>
<evidence type="ECO:0000313" key="2">
    <source>
        <dbReference type="EMBL" id="NOI81044.1"/>
    </source>
</evidence>